<organism evidence="8 9">
    <name type="scientific">Peterkaempfera bronchialis</name>
    <dbReference type="NCBI Taxonomy" id="2126346"/>
    <lineage>
        <taxon>Bacteria</taxon>
        <taxon>Bacillati</taxon>
        <taxon>Actinomycetota</taxon>
        <taxon>Actinomycetes</taxon>
        <taxon>Kitasatosporales</taxon>
        <taxon>Streptomycetaceae</taxon>
        <taxon>Peterkaempfera</taxon>
    </lineage>
</organism>
<dbReference type="SUPFAM" id="SSF54001">
    <property type="entry name" value="Cysteine proteinases"/>
    <property type="match status" value="1"/>
</dbReference>
<evidence type="ECO:0000256" key="2">
    <source>
        <dbReference type="ARBA" id="ARBA00022670"/>
    </source>
</evidence>
<keyword evidence="2" id="KW-0645">Protease</keyword>
<evidence type="ECO:0000256" key="4">
    <source>
        <dbReference type="ARBA" id="ARBA00022807"/>
    </source>
</evidence>
<evidence type="ECO:0000256" key="1">
    <source>
        <dbReference type="ARBA" id="ARBA00007074"/>
    </source>
</evidence>
<evidence type="ECO:0000256" key="5">
    <source>
        <dbReference type="SAM" id="Coils"/>
    </source>
</evidence>
<feature type="domain" description="NlpC/P60" evidence="7">
    <location>
        <begin position="229"/>
        <end position="343"/>
    </location>
</feature>
<dbReference type="InterPro" id="IPR038765">
    <property type="entry name" value="Papain-like_cys_pep_sf"/>
</dbReference>
<dbReference type="GO" id="GO:0006508">
    <property type="term" value="P:proteolysis"/>
    <property type="evidence" value="ECO:0007669"/>
    <property type="project" value="UniProtKB-KW"/>
</dbReference>
<keyword evidence="4" id="KW-0788">Thiol protease</keyword>
<keyword evidence="3" id="KW-0378">Hydrolase</keyword>
<evidence type="ECO:0000256" key="3">
    <source>
        <dbReference type="ARBA" id="ARBA00022801"/>
    </source>
</evidence>
<dbReference type="EMBL" id="CP031264">
    <property type="protein sequence ID" value="AXI77138.1"/>
    <property type="molecule type" value="Genomic_DNA"/>
</dbReference>
<dbReference type="AlphaFoldDB" id="A0A345STT3"/>
<dbReference type="OrthoDB" id="5177647at2"/>
<protein>
    <recommendedName>
        <fullName evidence="7">NlpC/P60 domain-containing protein</fullName>
    </recommendedName>
</protein>
<dbReference type="PANTHER" id="PTHR47359:SF3">
    <property type="entry name" value="NLP_P60 DOMAIN-CONTAINING PROTEIN-RELATED"/>
    <property type="match status" value="1"/>
</dbReference>
<evidence type="ECO:0000313" key="9">
    <source>
        <dbReference type="Proteomes" id="UP000249340"/>
    </source>
</evidence>
<accession>A0A345STT3</accession>
<feature type="coiled-coil region" evidence="5">
    <location>
        <begin position="43"/>
        <end position="98"/>
    </location>
</feature>
<evidence type="ECO:0000259" key="7">
    <source>
        <dbReference type="PROSITE" id="PS51935"/>
    </source>
</evidence>
<feature type="coiled-coil region" evidence="5">
    <location>
        <begin position="141"/>
        <end position="193"/>
    </location>
</feature>
<feature type="signal peptide" evidence="6">
    <location>
        <begin position="1"/>
        <end position="37"/>
    </location>
</feature>
<dbReference type="PROSITE" id="PS51935">
    <property type="entry name" value="NLPC_P60"/>
    <property type="match status" value="1"/>
</dbReference>
<dbReference type="KEGG" id="stri:C7M71_006485"/>
<sequence length="343" mass="36554">MASHRRPKQPSRARVSVFTAAAATAVAISAQAGAAHADPKPTKEQVKTKVDNLYEEAEQATEKYNGAKEKQQQLRKQAAQLQDRVARQQAEVSKLQLNLGALASAQYRSGGIDPTVQLMLSSNPDEFLAKASSTDQVSAQQADALRRLQEQQRLLDQQKAEASSTLAELDRTTRELKQNKSQMQTRLHDAQALLNTLTVQERAALDAADARASRGGAERVDLGNLPPAHGYAAVAVQAALSRQGMAYVSGATGPSTFDCSGLMLWAYSQAGVTLPRIASAQGTVGTNVPSLSQAQPGDLIIYYGGSHVGMYIGNGMVVHAPRPGKSVEVVSATSMPISVIRRV</sequence>
<dbReference type="RefSeq" id="WP_111492432.1">
    <property type="nucleotide sequence ID" value="NZ_CP031264.1"/>
</dbReference>
<dbReference type="PANTHER" id="PTHR47359">
    <property type="entry name" value="PEPTIDOGLYCAN DL-ENDOPEPTIDASE CWLO"/>
    <property type="match status" value="1"/>
</dbReference>
<gene>
    <name evidence="8" type="ORF">C7M71_006485</name>
</gene>
<dbReference type="InterPro" id="IPR000064">
    <property type="entry name" value="NLP_P60_dom"/>
</dbReference>
<reference evidence="9" key="1">
    <citation type="submission" date="2018-07" db="EMBL/GenBank/DDBJ databases">
        <title>Streptacidiphilus bronchialis DSM 106435 chromosome.</title>
        <authorList>
            <person name="Batra D."/>
            <person name="Gulvik C.A."/>
        </authorList>
    </citation>
    <scope>NUCLEOTIDE SEQUENCE [LARGE SCALE GENOMIC DNA]</scope>
    <source>
        <strain evidence="9">DSM 106435</strain>
    </source>
</reference>
<dbReference type="GO" id="GO:0008234">
    <property type="term" value="F:cysteine-type peptidase activity"/>
    <property type="evidence" value="ECO:0007669"/>
    <property type="project" value="UniProtKB-KW"/>
</dbReference>
<dbReference type="Gene3D" id="3.90.1720.10">
    <property type="entry name" value="endopeptidase domain like (from Nostoc punctiforme)"/>
    <property type="match status" value="1"/>
</dbReference>
<dbReference type="Pfam" id="PF00877">
    <property type="entry name" value="NLPC_P60"/>
    <property type="match status" value="1"/>
</dbReference>
<proteinExistence type="inferred from homology"/>
<evidence type="ECO:0000256" key="6">
    <source>
        <dbReference type="SAM" id="SignalP"/>
    </source>
</evidence>
<dbReference type="InterPro" id="IPR051794">
    <property type="entry name" value="PG_Endopeptidase_C40"/>
</dbReference>
<feature type="chain" id="PRO_5016897782" description="NlpC/P60 domain-containing protein" evidence="6">
    <location>
        <begin position="38"/>
        <end position="343"/>
    </location>
</feature>
<keyword evidence="6" id="KW-0732">Signal</keyword>
<dbReference type="Gene3D" id="6.10.250.3150">
    <property type="match status" value="1"/>
</dbReference>
<keyword evidence="5" id="KW-0175">Coiled coil</keyword>
<comment type="similarity">
    <text evidence="1">Belongs to the peptidase C40 family.</text>
</comment>
<dbReference type="Proteomes" id="UP000249340">
    <property type="component" value="Chromosome"/>
</dbReference>
<name>A0A345STT3_9ACTN</name>
<evidence type="ECO:0000313" key="8">
    <source>
        <dbReference type="EMBL" id="AXI77138.1"/>
    </source>
</evidence>
<keyword evidence="9" id="KW-1185">Reference proteome</keyword>